<dbReference type="Proteomes" id="UP000053096">
    <property type="component" value="Unassembled WGS sequence"/>
</dbReference>
<evidence type="ECO:0000256" key="5">
    <source>
        <dbReference type="HAMAP-Rule" id="MF_00737"/>
    </source>
</evidence>
<dbReference type="InterPro" id="IPR006035">
    <property type="entry name" value="Ureohydrolase"/>
</dbReference>
<comment type="cofactor">
    <cofactor evidence="5 7">
        <name>Mn(2+)</name>
        <dbReference type="ChEBI" id="CHEBI:29035"/>
    </cofactor>
    <text evidence="5 7">Binds 2 manganese ions per subunit.</text>
</comment>
<feature type="binding site" evidence="5 7">
    <location>
        <position position="243"/>
    </location>
    <ligand>
        <name>Mn(2+)</name>
        <dbReference type="ChEBI" id="CHEBI:29035"/>
        <label>1</label>
    </ligand>
</feature>
<keyword evidence="4 5" id="KW-0464">Manganese</keyword>
<dbReference type="PANTHER" id="PTHR11358:SF35">
    <property type="entry name" value="FORMIMIDOYLGLUTAMASE"/>
    <property type="match status" value="1"/>
</dbReference>
<keyword evidence="13" id="KW-1185">Reference proteome</keyword>
<dbReference type="PIRSF" id="PIRSF036979">
    <property type="entry name" value="Arginase"/>
    <property type="match status" value="1"/>
</dbReference>
<dbReference type="PROSITE" id="PS01053">
    <property type="entry name" value="ARGINASE_1"/>
    <property type="match status" value="1"/>
</dbReference>
<evidence type="ECO:0000313" key="13">
    <source>
        <dbReference type="Proteomes" id="UP000092950"/>
    </source>
</evidence>
<evidence type="ECO:0000313" key="10">
    <source>
        <dbReference type="EMBL" id="ANY16064.1"/>
    </source>
</evidence>
<keyword evidence="1 5" id="KW-0479">Metal-binding</keyword>
<feature type="binding site" evidence="5">
    <location>
        <position position="245"/>
    </location>
    <ligand>
        <name>Mn(2+)</name>
        <dbReference type="ChEBI" id="CHEBI:29035"/>
        <label>2</label>
    </ligand>
</feature>
<dbReference type="Gene3D" id="3.40.800.10">
    <property type="entry name" value="Ureohydrolase domain"/>
    <property type="match status" value="1"/>
</dbReference>
<dbReference type="PROSITE" id="PS51409">
    <property type="entry name" value="ARGINASE_2"/>
    <property type="match status" value="1"/>
</dbReference>
<dbReference type="GO" id="GO:0008783">
    <property type="term" value="F:agmatinase activity"/>
    <property type="evidence" value="ECO:0007669"/>
    <property type="project" value="TreeGrafter"/>
</dbReference>
<accession>A0A0J6EVS6</accession>
<evidence type="ECO:0000256" key="7">
    <source>
        <dbReference type="PIRSR" id="PIRSR036979-1"/>
    </source>
</evidence>
<dbReference type="PRINTS" id="PR00116">
    <property type="entry name" value="ARGINASE"/>
</dbReference>
<feature type="binding site" evidence="5">
    <location>
        <position position="152"/>
    </location>
    <ligand>
        <name>Mn(2+)</name>
        <dbReference type="ChEBI" id="CHEBI:29035"/>
        <label>2</label>
    </ligand>
</feature>
<comment type="catalytic activity">
    <reaction evidence="5">
        <text>N-formimidoyl-L-glutamate + H2O = formamide + L-glutamate</text>
        <dbReference type="Rhea" id="RHEA:22492"/>
        <dbReference type="ChEBI" id="CHEBI:15377"/>
        <dbReference type="ChEBI" id="CHEBI:16397"/>
        <dbReference type="ChEBI" id="CHEBI:29985"/>
        <dbReference type="ChEBI" id="CHEBI:58928"/>
        <dbReference type="EC" id="3.5.3.8"/>
    </reaction>
</comment>
<evidence type="ECO:0000256" key="9">
    <source>
        <dbReference type="RuleBase" id="RU003684"/>
    </source>
</evidence>
<comment type="pathway">
    <text evidence="5">Amino-acid degradation; L-histidine degradation into L-glutamate; L-glutamate from N-formimidoyl-L-glutamate (hydrolase route): step 1/1.</text>
</comment>
<dbReference type="RefSeq" id="WP_043208055.1">
    <property type="nucleotide sequence ID" value="NZ_CAJGUP010000045.1"/>
</dbReference>
<dbReference type="EMBL" id="CP016440">
    <property type="protein sequence ID" value="ANY16064.1"/>
    <property type="molecule type" value="Genomic_DNA"/>
</dbReference>
<dbReference type="Proteomes" id="UP000092950">
    <property type="component" value="Chromosome"/>
</dbReference>
<dbReference type="SUPFAM" id="SSF52768">
    <property type="entry name" value="Arginase/deacetylase"/>
    <property type="match status" value="1"/>
</dbReference>
<dbReference type="AlphaFoldDB" id="A0A0J6EVS6"/>
<dbReference type="EC" id="3.5.3.8" evidence="5 6"/>
<feature type="binding site" evidence="5 7">
    <location>
        <position position="123"/>
    </location>
    <ligand>
        <name>Mn(2+)</name>
        <dbReference type="ChEBI" id="CHEBI:29035"/>
        <label>1</label>
    </ligand>
</feature>
<reference evidence="10 13" key="2">
    <citation type="submission" date="2016-07" db="EMBL/GenBank/DDBJ databases">
        <title>Complete genome sequences of Bordetella pseudohinzii.</title>
        <authorList>
            <person name="Spilker T."/>
            <person name="Darrah R."/>
            <person name="LiPuma J.J."/>
        </authorList>
    </citation>
    <scope>NUCLEOTIDE SEQUENCE [LARGE SCALE GENOMIC DNA]</scope>
    <source>
        <strain evidence="10 13">HI4681</strain>
    </source>
</reference>
<dbReference type="EMBL" id="CYTV01000015">
    <property type="protein sequence ID" value="CUJ11318.1"/>
    <property type="molecule type" value="Genomic_DNA"/>
</dbReference>
<dbReference type="HAMAP" id="MF_00737">
    <property type="entry name" value="Formimidoylglutam"/>
    <property type="match status" value="1"/>
</dbReference>
<organism evidence="11 12">
    <name type="scientific">Bordetella pseudohinzii</name>
    <dbReference type="NCBI Taxonomy" id="1331258"/>
    <lineage>
        <taxon>Bacteria</taxon>
        <taxon>Pseudomonadati</taxon>
        <taxon>Pseudomonadota</taxon>
        <taxon>Betaproteobacteria</taxon>
        <taxon>Burkholderiales</taxon>
        <taxon>Alcaligenaceae</taxon>
        <taxon>Bordetella</taxon>
    </lineage>
</organism>
<dbReference type="InterPro" id="IPR005923">
    <property type="entry name" value="HutG"/>
</dbReference>
<dbReference type="PANTHER" id="PTHR11358">
    <property type="entry name" value="ARGINASE/AGMATINASE"/>
    <property type="match status" value="1"/>
</dbReference>
<dbReference type="InterPro" id="IPR023696">
    <property type="entry name" value="Ureohydrolase_dom_sf"/>
</dbReference>
<evidence type="ECO:0000256" key="2">
    <source>
        <dbReference type="ARBA" id="ARBA00022801"/>
    </source>
</evidence>
<feature type="binding site" evidence="5">
    <location>
        <position position="154"/>
    </location>
    <ligand>
        <name>Mn(2+)</name>
        <dbReference type="ChEBI" id="CHEBI:29035"/>
        <label>2</label>
    </ligand>
</feature>
<reference evidence="11 12" key="1">
    <citation type="submission" date="2015-09" db="EMBL/GenBank/DDBJ databases">
        <authorList>
            <person name="Jackson K.R."/>
            <person name="Lunt B.L."/>
            <person name="Fisher J.N.B."/>
            <person name="Gardner A.V."/>
            <person name="Bailey M.E."/>
            <person name="Deus L.M."/>
            <person name="Earl A.S."/>
            <person name="Gibby P.D."/>
            <person name="Hartmann K.A."/>
            <person name="Liu J.E."/>
            <person name="Manci A.M."/>
            <person name="Nielsen D.A."/>
            <person name="Solomon M.B."/>
            <person name="Breakwell D.P."/>
            <person name="Burnett S.H."/>
            <person name="Grose J.H."/>
        </authorList>
    </citation>
    <scope>NUCLEOTIDE SEQUENCE [LARGE SCALE GENOMIC DNA]</scope>
    <source>
        <strain evidence="11 12">2789STDY5608636</strain>
    </source>
</reference>
<evidence type="ECO:0000313" key="11">
    <source>
        <dbReference type="EMBL" id="CUJ11318.1"/>
    </source>
</evidence>
<evidence type="ECO:0000256" key="4">
    <source>
        <dbReference type="ARBA" id="ARBA00023211"/>
    </source>
</evidence>
<dbReference type="InterPro" id="IPR020855">
    <property type="entry name" value="Ureohydrolase_Mn_BS"/>
</dbReference>
<dbReference type="KEGG" id="bpdz:BBN53_09230"/>
<evidence type="ECO:0000256" key="1">
    <source>
        <dbReference type="ARBA" id="ARBA00022723"/>
    </source>
</evidence>
<dbReference type="OrthoDB" id="9789727at2"/>
<dbReference type="GO" id="GO:0019556">
    <property type="term" value="P:L-histidine catabolic process to glutamate and formamide"/>
    <property type="evidence" value="ECO:0007669"/>
    <property type="project" value="UniProtKB-UniRule"/>
</dbReference>
<evidence type="ECO:0000313" key="12">
    <source>
        <dbReference type="Proteomes" id="UP000053096"/>
    </source>
</evidence>
<proteinExistence type="inferred from homology"/>
<dbReference type="NCBIfam" id="TIGR01227">
    <property type="entry name" value="hutG"/>
    <property type="match status" value="1"/>
</dbReference>
<feature type="binding site" evidence="5 7">
    <location>
        <position position="152"/>
    </location>
    <ligand>
        <name>Mn(2+)</name>
        <dbReference type="ChEBI" id="CHEBI:29035"/>
        <label>1</label>
    </ligand>
</feature>
<evidence type="ECO:0000256" key="8">
    <source>
        <dbReference type="PROSITE-ProRule" id="PRU00742"/>
    </source>
</evidence>
<name>A0A0J6EVS6_9BORD</name>
<dbReference type="UniPathway" id="UPA00379">
    <property type="reaction ID" value="UER00552"/>
</dbReference>
<evidence type="ECO:0000256" key="3">
    <source>
        <dbReference type="ARBA" id="ARBA00022808"/>
    </source>
</evidence>
<dbReference type="GO" id="GO:0033389">
    <property type="term" value="P:putrescine biosynthetic process from arginine, via agmatine"/>
    <property type="evidence" value="ECO:0007669"/>
    <property type="project" value="TreeGrafter"/>
</dbReference>
<dbReference type="Pfam" id="PF00491">
    <property type="entry name" value="Arginase"/>
    <property type="match status" value="1"/>
</dbReference>
<evidence type="ECO:0000256" key="6">
    <source>
        <dbReference type="NCBIfam" id="TIGR01227"/>
    </source>
</evidence>
<accession>A0A0M9IJ03</accession>
<feature type="binding site" evidence="7">
    <location>
        <position position="154"/>
    </location>
    <ligand>
        <name>Mn(2+)</name>
        <dbReference type="ChEBI" id="CHEBI:29035"/>
        <label>1</label>
    </ligand>
</feature>
<dbReference type="CDD" id="cd09988">
    <property type="entry name" value="Formimidoylglutamase"/>
    <property type="match status" value="1"/>
</dbReference>
<comment type="function">
    <text evidence="5">Catalyzes the conversion of N-formimidoyl-L-glutamate to L-glutamate and formamide.</text>
</comment>
<dbReference type="GO" id="GO:0019557">
    <property type="term" value="P:L-histidine catabolic process to glutamate and formate"/>
    <property type="evidence" value="ECO:0007669"/>
    <property type="project" value="UniProtKB-UniPathway"/>
</dbReference>
<dbReference type="GO" id="GO:0050415">
    <property type="term" value="F:formimidoylglutamase activity"/>
    <property type="evidence" value="ECO:0007669"/>
    <property type="project" value="UniProtKB-UniRule"/>
</dbReference>
<comment type="similarity">
    <text evidence="5 8 9">Belongs to the arginase family.</text>
</comment>
<feature type="binding site" evidence="5">
    <location>
        <position position="243"/>
    </location>
    <ligand>
        <name>Mn(2+)</name>
        <dbReference type="ChEBI" id="CHEBI:29035"/>
        <label>2</label>
    </ligand>
</feature>
<feature type="binding site" evidence="5 7">
    <location>
        <position position="156"/>
    </location>
    <ligand>
        <name>Mn(2+)</name>
        <dbReference type="ChEBI" id="CHEBI:29035"/>
        <label>1</label>
    </ligand>
</feature>
<feature type="binding site" evidence="7">
    <location>
        <position position="245"/>
    </location>
    <ligand>
        <name>Mn(2+)</name>
        <dbReference type="ChEBI" id="CHEBI:29035"/>
        <label>1</label>
    </ligand>
</feature>
<dbReference type="GO" id="GO:0030145">
    <property type="term" value="F:manganese ion binding"/>
    <property type="evidence" value="ECO:0007669"/>
    <property type="project" value="UniProtKB-UniRule"/>
</dbReference>
<sequence length="315" mass="33510">MTPAVTPVWRARDDSGERGDTRRMAHVIAPPGRAPRAGEAALLGFACDAGVLRNQGRPGAAQGPHAIRRMLAGIPAHGLEILHDAGDVACDDGNLEDAQQRYAAEVARLLAAGAHTLALGGGHEIAWGSFMGLRQWLDSGQDPGPVLVLNLDAHFDLRTGRPASSGTPFDQVVTLCAERGLPLQYACLGVSRLSNTAALFARAEEVGAFWVEDVDMREADLAARLADVDRLLAQARHVYLTVDLDVLPASVMPGVSAPAAYGVPLEVVERIVTRVAASGKLRLADLAEANPDFDIDNHGARVAARLAWRILNAWR</sequence>
<keyword evidence="3 5" id="KW-0369">Histidine metabolism</keyword>
<keyword evidence="2 5" id="KW-0378">Hydrolase</keyword>
<protein>
    <recommendedName>
        <fullName evidence="5 6">Formimidoylglutamase</fullName>
        <ecNumber evidence="5 6">3.5.3.8</ecNumber>
    </recommendedName>
    <alternativeName>
        <fullName evidence="5">Formiminoglutamase</fullName>
    </alternativeName>
    <alternativeName>
        <fullName evidence="5">Formiminoglutamate hydrolase</fullName>
    </alternativeName>
</protein>
<gene>
    <name evidence="5 11" type="primary">hutG</name>
    <name evidence="10" type="ORF">BBN53_09230</name>
    <name evidence="11" type="ORF">ERS370011_03825</name>
</gene>